<protein>
    <submittedName>
        <fullName evidence="1">Uncharacterized protein</fullName>
    </submittedName>
</protein>
<dbReference type="Proteomes" id="UP000198858">
    <property type="component" value="Chromosome I"/>
</dbReference>
<evidence type="ECO:0000313" key="1">
    <source>
        <dbReference type="EMBL" id="SDR65560.1"/>
    </source>
</evidence>
<dbReference type="RefSeq" id="WP_157717332.1">
    <property type="nucleotide sequence ID" value="NZ_LT629745.1"/>
</dbReference>
<sequence length="51" mass="5961">MSTLVNLVISFFMGILFGHQIEEPRTAQLEFQKDSTEIYKKLEARQKLLDC</sequence>
<organism evidence="1 2">
    <name type="scientific">Christiangramia echinicola</name>
    <dbReference type="NCBI Taxonomy" id="279359"/>
    <lineage>
        <taxon>Bacteria</taxon>
        <taxon>Pseudomonadati</taxon>
        <taxon>Bacteroidota</taxon>
        <taxon>Flavobacteriia</taxon>
        <taxon>Flavobacteriales</taxon>
        <taxon>Flavobacteriaceae</taxon>
        <taxon>Christiangramia</taxon>
    </lineage>
</organism>
<keyword evidence="2" id="KW-1185">Reference proteome</keyword>
<name>A0A1H1KU64_9FLAO</name>
<dbReference type="AlphaFoldDB" id="A0A1H1KU64"/>
<proteinExistence type="predicted"/>
<accession>A0A1H1KU64</accession>
<dbReference type="STRING" id="1250231.SAMN04488552_0152"/>
<reference evidence="1 2" key="1">
    <citation type="submission" date="2016-10" db="EMBL/GenBank/DDBJ databases">
        <authorList>
            <person name="Varghese N."/>
            <person name="Submissions S."/>
        </authorList>
    </citation>
    <scope>NUCLEOTIDE SEQUENCE [LARGE SCALE GENOMIC DNA]</scope>
    <source>
        <strain evidence="1 2">Mar_2010_102</strain>
    </source>
</reference>
<dbReference type="EMBL" id="LT629745">
    <property type="protein sequence ID" value="SDR65560.1"/>
    <property type="molecule type" value="Genomic_DNA"/>
</dbReference>
<evidence type="ECO:0000313" key="2">
    <source>
        <dbReference type="Proteomes" id="UP000198858"/>
    </source>
</evidence>
<gene>
    <name evidence="1" type="ORF">SAMN04488552_0152</name>
</gene>